<comment type="caution">
    <text evidence="1">The sequence shown here is derived from an EMBL/GenBank/DDBJ whole genome shotgun (WGS) entry which is preliminary data.</text>
</comment>
<dbReference type="EMBL" id="JADOUF010000001">
    <property type="protein sequence ID" value="MBG6138420.1"/>
    <property type="molecule type" value="Genomic_DNA"/>
</dbReference>
<dbReference type="Proteomes" id="UP000622552">
    <property type="component" value="Unassembled WGS sequence"/>
</dbReference>
<dbReference type="AlphaFoldDB" id="A0A8J7KHE5"/>
<gene>
    <name evidence="1" type="ORF">IW245_004614</name>
</gene>
<evidence type="ECO:0000313" key="1">
    <source>
        <dbReference type="EMBL" id="MBG6138420.1"/>
    </source>
</evidence>
<sequence>MVWPEDADAVCEKRLEPFHCLGYVSGRSLPVGEVVAGGEGVGVVWPEDADAV</sequence>
<accession>A0A8J7KHE5</accession>
<proteinExistence type="predicted"/>
<organism evidence="1 2">
    <name type="scientific">Longispora fulva</name>
    <dbReference type="NCBI Taxonomy" id="619741"/>
    <lineage>
        <taxon>Bacteria</taxon>
        <taxon>Bacillati</taxon>
        <taxon>Actinomycetota</taxon>
        <taxon>Actinomycetes</taxon>
        <taxon>Micromonosporales</taxon>
        <taxon>Micromonosporaceae</taxon>
        <taxon>Longispora</taxon>
    </lineage>
</organism>
<reference evidence="1" key="1">
    <citation type="submission" date="2020-11" db="EMBL/GenBank/DDBJ databases">
        <title>Sequencing the genomes of 1000 actinobacteria strains.</title>
        <authorList>
            <person name="Klenk H.-P."/>
        </authorList>
    </citation>
    <scope>NUCLEOTIDE SEQUENCE</scope>
    <source>
        <strain evidence="1">DSM 45356</strain>
    </source>
</reference>
<keyword evidence="2" id="KW-1185">Reference proteome</keyword>
<evidence type="ECO:0000313" key="2">
    <source>
        <dbReference type="Proteomes" id="UP000622552"/>
    </source>
</evidence>
<protein>
    <submittedName>
        <fullName evidence="1">Uncharacterized protein</fullName>
    </submittedName>
</protein>
<name>A0A8J7KHE5_9ACTN</name>